<dbReference type="Gene3D" id="3.30.565.10">
    <property type="entry name" value="Histidine kinase-like ATPase, C-terminal domain"/>
    <property type="match status" value="1"/>
</dbReference>
<organism evidence="8 9">
    <name type="scientific">Halovenus carboxidivorans</name>
    <dbReference type="NCBI Taxonomy" id="2692199"/>
    <lineage>
        <taxon>Archaea</taxon>
        <taxon>Methanobacteriati</taxon>
        <taxon>Methanobacteriota</taxon>
        <taxon>Stenosarchaea group</taxon>
        <taxon>Halobacteria</taxon>
        <taxon>Halobacteriales</taxon>
        <taxon>Haloarculaceae</taxon>
        <taxon>Halovenus</taxon>
    </lineage>
</organism>
<keyword evidence="5" id="KW-0418">Kinase</keyword>
<evidence type="ECO:0000259" key="7">
    <source>
        <dbReference type="PROSITE" id="PS50109"/>
    </source>
</evidence>
<keyword evidence="9" id="KW-1185">Reference proteome</keyword>
<dbReference type="InterPro" id="IPR050980">
    <property type="entry name" value="2C_sensor_his_kinase"/>
</dbReference>
<dbReference type="GO" id="GO:0005524">
    <property type="term" value="F:ATP binding"/>
    <property type="evidence" value="ECO:0007669"/>
    <property type="project" value="UniProtKB-KW"/>
</dbReference>
<comment type="caution">
    <text evidence="8">The sequence shown here is derived from an EMBL/GenBank/DDBJ whole genome shotgun (WGS) entry which is preliminary data.</text>
</comment>
<dbReference type="PROSITE" id="PS50109">
    <property type="entry name" value="HIS_KIN"/>
    <property type="match status" value="1"/>
</dbReference>
<dbReference type="PANTHER" id="PTHR44936:SF10">
    <property type="entry name" value="SENSOR PROTEIN RSTB"/>
    <property type="match status" value="1"/>
</dbReference>
<evidence type="ECO:0000313" key="9">
    <source>
        <dbReference type="Proteomes" id="UP000466535"/>
    </source>
</evidence>
<keyword evidence="6" id="KW-0067">ATP-binding</keyword>
<reference evidence="8 9" key="1">
    <citation type="submission" date="2019-12" db="EMBL/GenBank/DDBJ databases">
        <title>Isolation and characterization of three novel carbon monoxide-oxidizing members of Halobacteria from salione crusts and soils.</title>
        <authorList>
            <person name="Myers M.R."/>
            <person name="King G.M."/>
        </authorList>
    </citation>
    <scope>NUCLEOTIDE SEQUENCE [LARGE SCALE GENOMIC DNA]</scope>
    <source>
        <strain evidence="8 9">WSH3</strain>
    </source>
</reference>
<keyword evidence="3" id="KW-0808">Transferase</keyword>
<dbReference type="InterPro" id="IPR004358">
    <property type="entry name" value="Sig_transdc_His_kin-like_C"/>
</dbReference>
<dbReference type="GO" id="GO:0004673">
    <property type="term" value="F:protein histidine kinase activity"/>
    <property type="evidence" value="ECO:0007669"/>
    <property type="project" value="UniProtKB-EC"/>
</dbReference>
<evidence type="ECO:0000256" key="3">
    <source>
        <dbReference type="ARBA" id="ARBA00022679"/>
    </source>
</evidence>
<feature type="domain" description="Histidine kinase" evidence="7">
    <location>
        <begin position="147"/>
        <end position="347"/>
    </location>
</feature>
<gene>
    <name evidence="8" type="ORF">GRX03_06890</name>
</gene>
<dbReference type="SUPFAM" id="SSF55874">
    <property type="entry name" value="ATPase domain of HSP90 chaperone/DNA topoisomerase II/histidine kinase"/>
    <property type="match status" value="1"/>
</dbReference>
<proteinExistence type="predicted"/>
<dbReference type="InterPro" id="IPR036890">
    <property type="entry name" value="HATPase_C_sf"/>
</dbReference>
<dbReference type="AlphaFoldDB" id="A0A6B0T814"/>
<evidence type="ECO:0000313" key="8">
    <source>
        <dbReference type="EMBL" id="MXR51331.1"/>
    </source>
</evidence>
<comment type="catalytic activity">
    <reaction evidence="1">
        <text>ATP + protein L-histidine = ADP + protein N-phospho-L-histidine.</text>
        <dbReference type="EC" id="2.7.13.3"/>
    </reaction>
</comment>
<dbReference type="PRINTS" id="PR00344">
    <property type="entry name" value="BCTRLSENSOR"/>
</dbReference>
<evidence type="ECO:0000256" key="2">
    <source>
        <dbReference type="ARBA" id="ARBA00012438"/>
    </source>
</evidence>
<name>A0A6B0T814_9EURY</name>
<keyword evidence="4" id="KW-0547">Nucleotide-binding</keyword>
<dbReference type="InterPro" id="IPR003594">
    <property type="entry name" value="HATPase_dom"/>
</dbReference>
<evidence type="ECO:0000256" key="4">
    <source>
        <dbReference type="ARBA" id="ARBA00022741"/>
    </source>
</evidence>
<dbReference type="EC" id="2.7.13.3" evidence="2"/>
<accession>A0A6B0T814</accession>
<evidence type="ECO:0000256" key="5">
    <source>
        <dbReference type="ARBA" id="ARBA00022777"/>
    </source>
</evidence>
<dbReference type="Pfam" id="PF02518">
    <property type="entry name" value="HATPase_c"/>
    <property type="match status" value="1"/>
</dbReference>
<dbReference type="SMART" id="SM00387">
    <property type="entry name" value="HATPase_c"/>
    <property type="match status" value="1"/>
</dbReference>
<dbReference type="EMBL" id="WUUT01000002">
    <property type="protein sequence ID" value="MXR51331.1"/>
    <property type="molecule type" value="Genomic_DNA"/>
</dbReference>
<dbReference type="RefSeq" id="WP_159763465.1">
    <property type="nucleotide sequence ID" value="NZ_WUUT01000002.1"/>
</dbReference>
<evidence type="ECO:0000256" key="1">
    <source>
        <dbReference type="ARBA" id="ARBA00000085"/>
    </source>
</evidence>
<sequence>MALIAILFRNERNRDLFAGWIREYTDHDPVLIEDPRTLPETTFDLCLVDGFCLREYTEALEGATAKASPRFLPVLLMIDRREGQRLSDLVWDQADDIIWRDPNDLSMEQSRQFRFEIEGRIENLLARRALSVDLDRRRQLTLVLQRILRHNLRNELNIIQGFGEQLRSETEGDSADQIVSTTQRLTRLADKARTLEEIVNSDETASETDPAVLLERLVDRVRDRYEDVSVDLDYSGVERSILLRPSFERAVLELLENAAKHGAGSREVRITATQTASETNIRVDDDGPGLSDDERRVLESGVERTLSHGQGIGHWLVYWVVTDHGGEIETEVSDDGTTVIVSVPNRPPEVD</sequence>
<dbReference type="InterPro" id="IPR005467">
    <property type="entry name" value="His_kinase_dom"/>
</dbReference>
<dbReference type="Proteomes" id="UP000466535">
    <property type="component" value="Unassembled WGS sequence"/>
</dbReference>
<dbReference type="OrthoDB" id="230688at2157"/>
<evidence type="ECO:0000256" key="6">
    <source>
        <dbReference type="ARBA" id="ARBA00022840"/>
    </source>
</evidence>
<protein>
    <recommendedName>
        <fullName evidence="2">histidine kinase</fullName>
        <ecNumber evidence="2">2.7.13.3</ecNumber>
    </recommendedName>
</protein>
<dbReference type="PANTHER" id="PTHR44936">
    <property type="entry name" value="SENSOR PROTEIN CREC"/>
    <property type="match status" value="1"/>
</dbReference>